<keyword evidence="3" id="KW-1185">Reference proteome</keyword>
<dbReference type="RefSeq" id="WP_262891077.1">
    <property type="nucleotide sequence ID" value="NZ_CP052909.1"/>
</dbReference>
<keyword evidence="1" id="KW-1133">Transmembrane helix</keyword>
<evidence type="ECO:0000313" key="3">
    <source>
        <dbReference type="Proteomes" id="UP000515514"/>
    </source>
</evidence>
<gene>
    <name evidence="2" type="ORF">ALE3EI_0886</name>
</gene>
<evidence type="ECO:0000256" key="1">
    <source>
        <dbReference type="SAM" id="Phobius"/>
    </source>
</evidence>
<reference evidence="2 3" key="1">
    <citation type="submission" date="2020-04" db="EMBL/GenBank/DDBJ databases">
        <title>Genome sequence of Altibacter aquimarinus strain ALE3EI.</title>
        <authorList>
            <person name="Oh H.-M."/>
            <person name="Jang D."/>
        </authorList>
    </citation>
    <scope>NUCLEOTIDE SEQUENCE [LARGE SCALE GENOMIC DNA]</scope>
    <source>
        <strain evidence="2 3">ALE3EI</strain>
    </source>
</reference>
<dbReference type="Pfam" id="PF09527">
    <property type="entry name" value="ATPase_gene1"/>
    <property type="match status" value="1"/>
</dbReference>
<protein>
    <submittedName>
        <fullName evidence="2">Uncharacterized protein</fullName>
    </submittedName>
</protein>
<dbReference type="AlphaFoldDB" id="A0A7G8PSZ5"/>
<evidence type="ECO:0000313" key="2">
    <source>
        <dbReference type="EMBL" id="QNJ97461.1"/>
    </source>
</evidence>
<dbReference type="EMBL" id="CP052909">
    <property type="protein sequence ID" value="QNJ97461.1"/>
    <property type="molecule type" value="Genomic_DNA"/>
</dbReference>
<keyword evidence="1" id="KW-0812">Transmembrane</keyword>
<dbReference type="Proteomes" id="UP000515514">
    <property type="component" value="Chromosome"/>
</dbReference>
<feature type="transmembrane region" description="Helical" evidence="1">
    <location>
        <begin position="21"/>
        <end position="38"/>
    </location>
</feature>
<dbReference type="KEGG" id="alti:ALE3EI_0886"/>
<sequence>MTEPNESKKRRQSKINSYARYSGVAFQMLAIIGLGSFGGVKLDEAFPNKYSVWTILCSLGSVAIAMYFVIKQVSDSSKKDND</sequence>
<proteinExistence type="predicted"/>
<dbReference type="InterPro" id="IPR032820">
    <property type="entry name" value="ATPase_put"/>
</dbReference>
<keyword evidence="1" id="KW-0472">Membrane</keyword>
<feature type="transmembrane region" description="Helical" evidence="1">
    <location>
        <begin position="50"/>
        <end position="70"/>
    </location>
</feature>
<accession>A0A7G8PSZ5</accession>
<organism evidence="2 3">
    <name type="scientific">Constantimarinum furrinae</name>
    <dbReference type="NCBI Taxonomy" id="2562285"/>
    <lineage>
        <taxon>Bacteria</taxon>
        <taxon>Pseudomonadati</taxon>
        <taxon>Bacteroidota</taxon>
        <taxon>Flavobacteriia</taxon>
        <taxon>Flavobacteriales</taxon>
        <taxon>Flavobacteriaceae</taxon>
        <taxon>Altibacter/Constantimarinum group</taxon>
        <taxon>Constantimarinum</taxon>
    </lineage>
</organism>
<name>A0A7G8PSZ5_9FLAO</name>